<dbReference type="PANTHER" id="PTHR41774">
    <property type="match status" value="1"/>
</dbReference>
<dbReference type="Proteomes" id="UP000178272">
    <property type="component" value="Unassembled WGS sequence"/>
</dbReference>
<gene>
    <name evidence="1" type="ORF">A3F61_03765</name>
</gene>
<dbReference type="FunFam" id="3.30.70.120:FF:000006">
    <property type="entry name" value="GTP cyclohydrolase 1 type 2 homolog"/>
    <property type="match status" value="1"/>
</dbReference>
<accession>A0A1G1VA97</accession>
<reference evidence="1 2" key="1">
    <citation type="journal article" date="2016" name="Nat. Commun.">
        <title>Thousands of microbial genomes shed light on interconnected biogeochemical processes in an aquifer system.</title>
        <authorList>
            <person name="Anantharaman K."/>
            <person name="Brown C.T."/>
            <person name="Hug L.A."/>
            <person name="Sharon I."/>
            <person name="Castelle C.J."/>
            <person name="Probst A.J."/>
            <person name="Thomas B.C."/>
            <person name="Singh A."/>
            <person name="Wilkins M.J."/>
            <person name="Karaoz U."/>
            <person name="Brodie E.L."/>
            <person name="Williams K.H."/>
            <person name="Hubbard S.S."/>
            <person name="Banfield J.F."/>
        </authorList>
    </citation>
    <scope>NUCLEOTIDE SEQUENCE [LARGE SCALE GENOMIC DNA]</scope>
</reference>
<evidence type="ECO:0000313" key="1">
    <source>
        <dbReference type="EMBL" id="OGY12388.1"/>
    </source>
</evidence>
<name>A0A1G1VA97_9BACT</name>
<dbReference type="PANTHER" id="PTHR41774:SF1">
    <property type="entry name" value="NGG1P INTERACTING FACTOR NIF3"/>
    <property type="match status" value="1"/>
</dbReference>
<proteinExistence type="predicted"/>
<evidence type="ECO:0000313" key="2">
    <source>
        <dbReference type="Proteomes" id="UP000178272"/>
    </source>
</evidence>
<sequence>MAKLVKIVVFVPETHTNIVRKAMGDAGAGQIGNYSHCTFSSKGTGRFKSLEGANPTIGKVGEFEEVEEERIETVCSEEKLKAVIGAIKKVHPYEEVALDIYPLISEKEL</sequence>
<comment type="caution">
    <text evidence="1">The sequence shown here is derived from an EMBL/GenBank/DDBJ whole genome shotgun (WGS) entry which is preliminary data.</text>
</comment>
<dbReference type="STRING" id="1797517.A3F61_03765"/>
<dbReference type="InterPro" id="IPR015867">
    <property type="entry name" value="N-reg_PII/ATP_PRibTrfase_C"/>
</dbReference>
<dbReference type="SUPFAM" id="SSF102705">
    <property type="entry name" value="NIF3 (NGG1p interacting factor 3)-like"/>
    <property type="match status" value="1"/>
</dbReference>
<dbReference type="AlphaFoldDB" id="A0A1G1VA97"/>
<organism evidence="1 2">
    <name type="scientific">Candidatus Blackburnbacteria bacterium RIFCSPHIGHO2_12_FULL_41_13b</name>
    <dbReference type="NCBI Taxonomy" id="1797517"/>
    <lineage>
        <taxon>Bacteria</taxon>
        <taxon>Candidatus Blackburniibacteriota</taxon>
    </lineage>
</organism>
<protein>
    <recommendedName>
        <fullName evidence="3">NGG1p interacting factor NIF3</fullName>
    </recommendedName>
</protein>
<dbReference type="InterPro" id="IPR036069">
    <property type="entry name" value="DUF34/NIF3_sf"/>
</dbReference>
<dbReference type="Gene3D" id="3.30.70.120">
    <property type="match status" value="1"/>
</dbReference>
<dbReference type="EMBL" id="MHCA01000018">
    <property type="protein sequence ID" value="OGY12388.1"/>
    <property type="molecule type" value="Genomic_DNA"/>
</dbReference>
<evidence type="ECO:0008006" key="3">
    <source>
        <dbReference type="Google" id="ProtNLM"/>
    </source>
</evidence>